<dbReference type="Proteomes" id="UP001286313">
    <property type="component" value="Unassembled WGS sequence"/>
</dbReference>
<evidence type="ECO:0000259" key="2">
    <source>
        <dbReference type="PROSITE" id="PS50940"/>
    </source>
</evidence>
<dbReference type="GO" id="GO:0005576">
    <property type="term" value="C:extracellular region"/>
    <property type="evidence" value="ECO:0007669"/>
    <property type="project" value="InterPro"/>
</dbReference>
<evidence type="ECO:0000256" key="1">
    <source>
        <dbReference type="SAM" id="MobiDB-lite"/>
    </source>
</evidence>
<feature type="domain" description="Chitin-binding type-2" evidence="2">
    <location>
        <begin position="11"/>
        <end position="68"/>
    </location>
</feature>
<name>A0AAE1GFP0_PETCI</name>
<gene>
    <name evidence="3" type="ORF">Pcinc_004244</name>
</gene>
<comment type="caution">
    <text evidence="3">The sequence shown here is derived from an EMBL/GenBank/DDBJ whole genome shotgun (WGS) entry which is preliminary data.</text>
</comment>
<accession>A0AAE1GFP0</accession>
<keyword evidence="4" id="KW-1185">Reference proteome</keyword>
<dbReference type="EMBL" id="JAWQEG010000298">
    <property type="protein sequence ID" value="KAK3891885.1"/>
    <property type="molecule type" value="Genomic_DNA"/>
</dbReference>
<sequence>MGGESTDCLPIPPCDFEHLGEIYIDPTDCTAYYVCLPNDDLQHYFCAEGEMFDYDKGCVDYNDNGCLMCEPSCRFTCPTGRTTRDVTFIADKSNCGVYHICIDGNILDTINCIEEDPDRLYFDGNSCQEEESRCCDSSLVYCWEAGTMIPDPSDCHAFYICENVGQLPSGPYHCNEDKPVFDPLLGDCSPDASCTTTLTPDIPTTAHTTTISPDTPTTTTTTTISPDTSTTTTTTTISPDTPTTTTTTTISPDTPTTTTTTTISPDTPTTTTTTTISPDTTTTTTIIPSSCKDSIICEVVGPHPACTDICSKYYFYCDFFDIGNEAELRTCKYLKVLDPEEVVCVDPEDCPFSFKAMVPKMGVI</sequence>
<dbReference type="SUPFAM" id="SSF57625">
    <property type="entry name" value="Invertebrate chitin-binding proteins"/>
    <property type="match status" value="1"/>
</dbReference>
<dbReference type="SUPFAM" id="SSF64518">
    <property type="entry name" value="Phase 1 flagellin"/>
    <property type="match status" value="1"/>
</dbReference>
<dbReference type="AlphaFoldDB" id="A0AAE1GFP0"/>
<evidence type="ECO:0000313" key="4">
    <source>
        <dbReference type="Proteomes" id="UP001286313"/>
    </source>
</evidence>
<dbReference type="SMART" id="SM00494">
    <property type="entry name" value="ChtBD2"/>
    <property type="match status" value="4"/>
</dbReference>
<evidence type="ECO:0000313" key="3">
    <source>
        <dbReference type="EMBL" id="KAK3891885.1"/>
    </source>
</evidence>
<reference evidence="3" key="1">
    <citation type="submission" date="2023-10" db="EMBL/GenBank/DDBJ databases">
        <title>Genome assemblies of two species of porcelain crab, Petrolisthes cinctipes and Petrolisthes manimaculis (Anomura: Porcellanidae).</title>
        <authorList>
            <person name="Angst P."/>
        </authorList>
    </citation>
    <scope>NUCLEOTIDE SEQUENCE</scope>
    <source>
        <strain evidence="3">PB745_01</strain>
        <tissue evidence="3">Gill</tissue>
    </source>
</reference>
<protein>
    <recommendedName>
        <fullName evidence="2">Chitin-binding type-2 domain-containing protein</fullName>
    </recommendedName>
</protein>
<feature type="region of interest" description="Disordered" evidence="1">
    <location>
        <begin position="205"/>
        <end position="273"/>
    </location>
</feature>
<dbReference type="InterPro" id="IPR002557">
    <property type="entry name" value="Chitin-bd_dom"/>
</dbReference>
<organism evidence="3 4">
    <name type="scientific">Petrolisthes cinctipes</name>
    <name type="common">Flat porcelain crab</name>
    <dbReference type="NCBI Taxonomy" id="88211"/>
    <lineage>
        <taxon>Eukaryota</taxon>
        <taxon>Metazoa</taxon>
        <taxon>Ecdysozoa</taxon>
        <taxon>Arthropoda</taxon>
        <taxon>Crustacea</taxon>
        <taxon>Multicrustacea</taxon>
        <taxon>Malacostraca</taxon>
        <taxon>Eumalacostraca</taxon>
        <taxon>Eucarida</taxon>
        <taxon>Decapoda</taxon>
        <taxon>Pleocyemata</taxon>
        <taxon>Anomura</taxon>
        <taxon>Galatheoidea</taxon>
        <taxon>Porcellanidae</taxon>
        <taxon>Petrolisthes</taxon>
    </lineage>
</organism>
<proteinExistence type="predicted"/>
<dbReference type="InterPro" id="IPR036508">
    <property type="entry name" value="Chitin-bd_dom_sf"/>
</dbReference>
<dbReference type="PROSITE" id="PS50940">
    <property type="entry name" value="CHIT_BIND_II"/>
    <property type="match status" value="1"/>
</dbReference>
<dbReference type="GO" id="GO:0008061">
    <property type="term" value="F:chitin binding"/>
    <property type="evidence" value="ECO:0007669"/>
    <property type="project" value="InterPro"/>
</dbReference>